<dbReference type="CDD" id="cd20267">
    <property type="entry name" value="Complex1_LYR_LYRM7"/>
    <property type="match status" value="1"/>
</dbReference>
<dbReference type="GO" id="GO:0044183">
    <property type="term" value="F:protein folding chaperone"/>
    <property type="evidence" value="ECO:0007669"/>
    <property type="project" value="TreeGrafter"/>
</dbReference>
<dbReference type="OrthoDB" id="529194at2759"/>
<dbReference type="InterPro" id="IPR050435">
    <property type="entry name" value="MZM1/LYRM7"/>
</dbReference>
<reference evidence="10 11" key="1">
    <citation type="journal article" date="2015" name="Genome Biol. Evol.">
        <title>Phylogenomic analyses indicate that early fungi evolved digesting cell walls of algal ancestors of land plants.</title>
        <authorList>
            <person name="Chang Y."/>
            <person name="Wang S."/>
            <person name="Sekimoto S."/>
            <person name="Aerts A.L."/>
            <person name="Choi C."/>
            <person name="Clum A."/>
            <person name="LaButti K.M."/>
            <person name="Lindquist E.A."/>
            <person name="Yee Ngan C."/>
            <person name="Ohm R.A."/>
            <person name="Salamov A.A."/>
            <person name="Grigoriev I.V."/>
            <person name="Spatafora J.W."/>
            <person name="Berbee M.L."/>
        </authorList>
    </citation>
    <scope>NUCLEOTIDE SEQUENCE [LARGE SCALE GENOMIC DNA]</scope>
    <source>
        <strain evidence="10 11">NRRL 28638</strain>
    </source>
</reference>
<evidence type="ECO:0000256" key="8">
    <source>
        <dbReference type="ARBA" id="ARBA00025268"/>
    </source>
</evidence>
<comment type="function">
    <text evidence="8">Assembly factor required for Rieske Fe-S protein RIP1 incorporation into the cytochrome b-c1 (CIII) complex. Functions as a chaperone, binding to this subunit within the mitochondrial matrix and stabilizing it prior to its translocation and insertion into the late CIII dimeric intermediate within the mitochondrial inner membrane. Modulates the mitochondrial matrix zinc pool.</text>
</comment>
<dbReference type="GO" id="GO:0034551">
    <property type="term" value="P:mitochondrial respiratory chain complex III assembly"/>
    <property type="evidence" value="ECO:0007669"/>
    <property type="project" value="InterPro"/>
</dbReference>
<dbReference type="PANTHER" id="PTHR46749">
    <property type="entry name" value="COMPLEX III ASSEMBLY FACTOR LYRM7"/>
    <property type="match status" value="1"/>
</dbReference>
<dbReference type="GO" id="GO:0005759">
    <property type="term" value="C:mitochondrial matrix"/>
    <property type="evidence" value="ECO:0007669"/>
    <property type="project" value="UniProtKB-SubCell"/>
</dbReference>
<evidence type="ECO:0000256" key="2">
    <source>
        <dbReference type="ARBA" id="ARBA00009949"/>
    </source>
</evidence>
<proteinExistence type="inferred from homology"/>
<evidence type="ECO:0000313" key="10">
    <source>
        <dbReference type="EMBL" id="KXN69198.1"/>
    </source>
</evidence>
<dbReference type="EMBL" id="KQ964544">
    <property type="protein sequence ID" value="KXN69198.1"/>
    <property type="molecule type" value="Genomic_DNA"/>
</dbReference>
<evidence type="ECO:0000313" key="11">
    <source>
        <dbReference type="Proteomes" id="UP000070444"/>
    </source>
</evidence>
<dbReference type="Proteomes" id="UP000070444">
    <property type="component" value="Unassembled WGS sequence"/>
</dbReference>
<dbReference type="OMA" id="YCHEVKE"/>
<dbReference type="InterPro" id="IPR008011">
    <property type="entry name" value="Complex1_LYR_dom"/>
</dbReference>
<evidence type="ECO:0000256" key="3">
    <source>
        <dbReference type="ARBA" id="ARBA00011589"/>
    </source>
</evidence>
<organism evidence="10 11">
    <name type="scientific">Conidiobolus coronatus (strain ATCC 28846 / CBS 209.66 / NRRL 28638)</name>
    <name type="common">Delacroixia coronata</name>
    <dbReference type="NCBI Taxonomy" id="796925"/>
    <lineage>
        <taxon>Eukaryota</taxon>
        <taxon>Fungi</taxon>
        <taxon>Fungi incertae sedis</taxon>
        <taxon>Zoopagomycota</taxon>
        <taxon>Entomophthoromycotina</taxon>
        <taxon>Entomophthoromycetes</taxon>
        <taxon>Entomophthorales</taxon>
        <taxon>Ancylistaceae</taxon>
        <taxon>Conidiobolus</taxon>
    </lineage>
</organism>
<comment type="subcellular location">
    <subcellularLocation>
        <location evidence="1">Mitochondrion matrix</location>
    </subcellularLocation>
</comment>
<comment type="subunit">
    <text evidence="3">Interacts with RIP1.</text>
</comment>
<evidence type="ECO:0000256" key="6">
    <source>
        <dbReference type="ARBA" id="ARBA00023128"/>
    </source>
</evidence>
<gene>
    <name evidence="10" type="ORF">CONCODRAFT_86055</name>
</gene>
<dbReference type="Pfam" id="PF05347">
    <property type="entry name" value="Complex1_LYR"/>
    <property type="match status" value="1"/>
</dbReference>
<dbReference type="AlphaFoldDB" id="A0A137P2L3"/>
<dbReference type="InterPro" id="IPR045298">
    <property type="entry name" value="Complex1_LYR_LYRM7"/>
</dbReference>
<keyword evidence="6" id="KW-0496">Mitochondrion</keyword>
<dbReference type="PANTHER" id="PTHR46749:SF1">
    <property type="entry name" value="COMPLEX III ASSEMBLY FACTOR LYRM7"/>
    <property type="match status" value="1"/>
</dbReference>
<evidence type="ECO:0000259" key="9">
    <source>
        <dbReference type="Pfam" id="PF05347"/>
    </source>
</evidence>
<comment type="similarity">
    <text evidence="2">Belongs to the complex I LYR family. MZM1 subfamily.</text>
</comment>
<accession>A0A137P2L3</accession>
<evidence type="ECO:0000256" key="4">
    <source>
        <dbReference type="ARBA" id="ARBA00015108"/>
    </source>
</evidence>
<evidence type="ECO:0000256" key="1">
    <source>
        <dbReference type="ARBA" id="ARBA00004305"/>
    </source>
</evidence>
<keyword evidence="11" id="KW-1185">Reference proteome</keyword>
<protein>
    <recommendedName>
        <fullName evidence="4">Mitochondrial zinc maintenance protein 1, mitochondrial</fullName>
    </recommendedName>
</protein>
<feature type="domain" description="Complex 1 LYR protein" evidence="9">
    <location>
        <begin position="5"/>
        <end position="61"/>
    </location>
</feature>
<keyword evidence="7" id="KW-0143">Chaperone</keyword>
<keyword evidence="5" id="KW-0809">Transit peptide</keyword>
<sequence length="124" mass="14385">MSLNQRVVRSYRDILKTTKKVFQHDAPTILAARNQIRSEFYRLENEKDNEKIEQALSYCHEVKETLVKNVVQATPLDSENDPYAYKVHIANDTEINDNETIRQKMKAKNRQLNNGSVKKCCGSN</sequence>
<name>A0A137P2L3_CONC2</name>
<evidence type="ECO:0000256" key="5">
    <source>
        <dbReference type="ARBA" id="ARBA00022946"/>
    </source>
</evidence>
<evidence type="ECO:0000256" key="7">
    <source>
        <dbReference type="ARBA" id="ARBA00023186"/>
    </source>
</evidence>